<proteinExistence type="evidence at transcript level"/>
<evidence type="ECO:0000256" key="17">
    <source>
        <dbReference type="ARBA" id="ARBA00065546"/>
    </source>
</evidence>
<keyword evidence="5 23" id="KW-0812">Transmembrane</keyword>
<evidence type="ECO:0000256" key="8">
    <source>
        <dbReference type="ARBA" id="ARBA00022958"/>
    </source>
</evidence>
<dbReference type="PROSITE" id="PS50112">
    <property type="entry name" value="PAS"/>
    <property type="match status" value="1"/>
</dbReference>
<evidence type="ECO:0000256" key="11">
    <source>
        <dbReference type="ARBA" id="ARBA00023136"/>
    </source>
</evidence>
<dbReference type="EMBL" id="MG973395">
    <property type="protein sequence ID" value="AWJ68248.1"/>
    <property type="molecule type" value="mRNA"/>
</dbReference>
<comment type="subunit">
    <text evidence="17">The potassium channel is probably composed of a homo- or heterotetrameric complex of pore-forming alpha subunits that can associate with modulating beta subunits. Interacts with KCNE1 and KCNE3; these interactions regulate KCNH3 trafficking to the plasma membrane and its subsequent voltage-gated potassium channel activity.</text>
</comment>
<dbReference type="SUPFAM" id="SSF81324">
    <property type="entry name" value="Voltage-gated potassium channels"/>
    <property type="match status" value="1"/>
</dbReference>
<dbReference type="SUPFAM" id="SSF55785">
    <property type="entry name" value="PYP-like sensor domain (PAS domain)"/>
    <property type="match status" value="1"/>
</dbReference>
<keyword evidence="8" id="KW-0630">Potassium</keyword>
<evidence type="ECO:0000256" key="15">
    <source>
        <dbReference type="ARBA" id="ARBA00053640"/>
    </source>
</evidence>
<evidence type="ECO:0000256" key="22">
    <source>
        <dbReference type="SAM" id="MobiDB-lite"/>
    </source>
</evidence>
<reference evidence="27" key="1">
    <citation type="submission" date="2018-02" db="EMBL/GenBank/DDBJ databases">
        <title>Hirudo verbana central nervous system transcriptome analysis of ion channel and receptor content.</title>
        <authorList>
            <person name="Northcutt A.J."/>
            <person name="Schulz D.J."/>
            <person name="Mesce K.A."/>
        </authorList>
    </citation>
    <scope>NUCLEOTIDE SEQUENCE</scope>
</reference>
<evidence type="ECO:0000256" key="5">
    <source>
        <dbReference type="ARBA" id="ARBA00022692"/>
    </source>
</evidence>
<sequence length="965" mass="109468">MPARKGLLAPQNNFLDTIATRFDGTHSNFVLGNSQVLSYPIVYCSDGFCELTGFARAQVMSKSCLCKFLFGPETREDEIKKLETSFENKSELQSELLLYRKNATKFWCLLDVVPIKNEKGEVVLFLVSHKDISSTLTNGTNKHLSSCFAKDSDKSEDDEDDDESESLKKSRDDRRKQTAAYLGDENVEAKYQRRRSRAVLYQLSGTFSRQTSTKSKIQLSKIKTLSGTNEVPEYKVQEMKRSRFILLHYGIFKIAWDWLVLICTFYIAFVVPYNAAFVASSEGNIERLSIVTDVIVEILFLIDIVLNFRTTYVNKSGQVIYKPRLIATNYFKGWFGLDLLAAIPFDLLWTFQVETGALIHLLKVARLLRLARLLQKLDRYSQHSVVILTLLMAMFTVLAHWLACIWYFIGKKELDRHSANWTVGWLHQLADKLGEPISNKTNLPQASTSYISALYFTLTSLTSVGFGNVSPNTSAEKIFSIVAMLIGALMHALVFGNVTAIIQRMYARRAIYQSKTRDLKDFFRTHHVPASLKQRMQEYFQTTWSLNSGIDRQEVMKDFPIEMQGDIAMHLHREVLSLPIFENASQGCLKTIALMIKPMFCAPGEFIIHKGDVMSCIYFVCNGSLEILKDSMVVAILGKGDLFGTDVGYSDPIVRSNCDVKSLTYCDLLCIPLDGLHNLLGMYPEIAEKFESDLVHDLTYILREGYVEAEDDDATILPSITIQSETISPEHRSRDANENNFNSEDDVINEDQMRSSSKKQTPLSHRISEMKNLSIKPPETPSKVGRYKKFCPKQADQGKECLSGDIMTQVEESVSSTKENLKIMEGRIDVLSKELMQVSRDVKLILNLLRAPPALKCELTRCPQNSSECKSTTTDKYTQETSDVYKARTRLKNIRSQSFDAASCQRCNHSVQQQQQQSTQPSQLPHMSSKLQSKDKFRKLSLVSDDLSQVSNQQHVILMPLTTDL</sequence>
<evidence type="ECO:0000256" key="12">
    <source>
        <dbReference type="ARBA" id="ARBA00023180"/>
    </source>
</evidence>
<dbReference type="AlphaFoldDB" id="A0A2S1WM35"/>
<evidence type="ECO:0000256" key="14">
    <source>
        <dbReference type="ARBA" id="ARBA00034430"/>
    </source>
</evidence>
<organism evidence="27">
    <name type="scientific">Hirudo verbana</name>
    <dbReference type="NCBI Taxonomy" id="311461"/>
    <lineage>
        <taxon>Eukaryota</taxon>
        <taxon>Metazoa</taxon>
        <taxon>Spiralia</taxon>
        <taxon>Lophotrochozoa</taxon>
        <taxon>Annelida</taxon>
        <taxon>Clitellata</taxon>
        <taxon>Hirudinea</taxon>
        <taxon>Hirudinida</taxon>
        <taxon>Hirudiniformes</taxon>
        <taxon>Hirudinidae</taxon>
        <taxon>Hirudo</taxon>
    </lineage>
</organism>
<comment type="similarity">
    <text evidence="16">Belongs to the potassium channel family. H (Eag) (TC 1.A.1.20) subfamily. Kv12.2/KCNH3 sub-subfamily.</text>
</comment>
<evidence type="ECO:0000256" key="13">
    <source>
        <dbReference type="ARBA" id="ARBA00023303"/>
    </source>
</evidence>
<dbReference type="InterPro" id="IPR014710">
    <property type="entry name" value="RmlC-like_jellyroll"/>
</dbReference>
<dbReference type="PRINTS" id="PR01463">
    <property type="entry name" value="EAGCHANLFMLY"/>
</dbReference>
<dbReference type="PANTHER" id="PTHR10217">
    <property type="entry name" value="VOLTAGE AND LIGAND GATED POTASSIUM CHANNEL"/>
    <property type="match status" value="1"/>
</dbReference>
<evidence type="ECO:0000256" key="10">
    <source>
        <dbReference type="ARBA" id="ARBA00023065"/>
    </source>
</evidence>
<dbReference type="InterPro" id="IPR003950">
    <property type="entry name" value="K_chnl_volt-dep_ELK"/>
</dbReference>
<feature type="domain" description="Cyclic nucleotide-binding" evidence="24">
    <location>
        <begin position="580"/>
        <end position="697"/>
    </location>
</feature>
<feature type="domain" description="PAS" evidence="25">
    <location>
        <begin position="41"/>
        <end position="89"/>
    </location>
</feature>
<dbReference type="InterPro" id="IPR003938">
    <property type="entry name" value="K_chnl_volt-dep_EAG/ELK/ERG"/>
</dbReference>
<feature type="transmembrane region" description="Helical" evidence="23">
    <location>
        <begin position="244"/>
        <end position="268"/>
    </location>
</feature>
<keyword evidence="2" id="KW-0813">Transport</keyword>
<keyword evidence="4" id="KW-0633">Potassium transport</keyword>
<evidence type="ECO:0000256" key="16">
    <source>
        <dbReference type="ARBA" id="ARBA00060723"/>
    </source>
</evidence>
<dbReference type="Gene3D" id="1.10.1200.260">
    <property type="match status" value="1"/>
</dbReference>
<dbReference type="InterPro" id="IPR035965">
    <property type="entry name" value="PAS-like_dom_sf"/>
</dbReference>
<dbReference type="SMART" id="SM00086">
    <property type="entry name" value="PAC"/>
    <property type="match status" value="1"/>
</dbReference>
<evidence type="ECO:0000259" key="26">
    <source>
        <dbReference type="PROSITE" id="PS50113"/>
    </source>
</evidence>
<evidence type="ECO:0000256" key="21">
    <source>
        <dbReference type="ARBA" id="ARBA00082966"/>
    </source>
</evidence>
<evidence type="ECO:0000256" key="19">
    <source>
        <dbReference type="ARBA" id="ARBA00075971"/>
    </source>
</evidence>
<feature type="compositionally biased region" description="Polar residues" evidence="22">
    <location>
        <begin position="754"/>
        <end position="763"/>
    </location>
</feature>
<dbReference type="FunFam" id="3.30.450.20:FF:000001">
    <property type="entry name" value="Potassium voltage-gated channel subfamily H member 7"/>
    <property type="match status" value="1"/>
</dbReference>
<dbReference type="CDD" id="cd00130">
    <property type="entry name" value="PAS"/>
    <property type="match status" value="1"/>
</dbReference>
<evidence type="ECO:0000256" key="1">
    <source>
        <dbReference type="ARBA" id="ARBA00004651"/>
    </source>
</evidence>
<dbReference type="CDD" id="cd00038">
    <property type="entry name" value="CAP_ED"/>
    <property type="match status" value="1"/>
</dbReference>
<feature type="transmembrane region" description="Helical" evidence="23">
    <location>
        <begin position="478"/>
        <end position="502"/>
    </location>
</feature>
<dbReference type="Gene3D" id="1.10.287.70">
    <property type="match status" value="1"/>
</dbReference>
<keyword evidence="3" id="KW-1003">Cell membrane</keyword>
<dbReference type="InterPro" id="IPR000700">
    <property type="entry name" value="PAS-assoc_C"/>
</dbReference>
<dbReference type="Pfam" id="PF00520">
    <property type="entry name" value="Ion_trans"/>
    <property type="match status" value="1"/>
</dbReference>
<dbReference type="GO" id="GO:0005886">
    <property type="term" value="C:plasma membrane"/>
    <property type="evidence" value="ECO:0007669"/>
    <property type="project" value="UniProtKB-SubCell"/>
</dbReference>
<dbReference type="SUPFAM" id="SSF51206">
    <property type="entry name" value="cAMP-binding domain-like"/>
    <property type="match status" value="1"/>
</dbReference>
<accession>A0A2S1WM35</accession>
<feature type="transmembrane region" description="Helical" evidence="23">
    <location>
        <begin position="329"/>
        <end position="351"/>
    </location>
</feature>
<evidence type="ECO:0000259" key="25">
    <source>
        <dbReference type="PROSITE" id="PS50112"/>
    </source>
</evidence>
<evidence type="ECO:0000256" key="4">
    <source>
        <dbReference type="ARBA" id="ARBA00022538"/>
    </source>
</evidence>
<dbReference type="InterPro" id="IPR000595">
    <property type="entry name" value="cNMP-bd_dom"/>
</dbReference>
<dbReference type="FunFam" id="1.10.1200.260:FF:000002">
    <property type="entry name" value="Potassium voltage-gated channel subfamily H member 8"/>
    <property type="match status" value="1"/>
</dbReference>
<keyword evidence="9 23" id="KW-1133">Transmembrane helix</keyword>
<evidence type="ECO:0000256" key="6">
    <source>
        <dbReference type="ARBA" id="ARBA00022826"/>
    </source>
</evidence>
<keyword evidence="11 23" id="KW-0472">Membrane</keyword>
<dbReference type="FunFam" id="2.60.120.10:FF:000061">
    <property type="entry name" value="Potassium voltage-gated channel subfamily H member 3"/>
    <property type="match status" value="1"/>
</dbReference>
<keyword evidence="12" id="KW-0325">Glycoprotein</keyword>
<dbReference type="NCBIfam" id="TIGR00229">
    <property type="entry name" value="sensory_box"/>
    <property type="match status" value="1"/>
</dbReference>
<dbReference type="InterPro" id="IPR000014">
    <property type="entry name" value="PAS"/>
</dbReference>
<feature type="region of interest" description="Disordered" evidence="22">
    <location>
        <begin position="149"/>
        <end position="175"/>
    </location>
</feature>
<dbReference type="GO" id="GO:0005242">
    <property type="term" value="F:inward rectifier potassium channel activity"/>
    <property type="evidence" value="ECO:0007669"/>
    <property type="project" value="UniProtKB-ARBA"/>
</dbReference>
<feature type="domain" description="PAC" evidence="26">
    <location>
        <begin position="92"/>
        <end position="144"/>
    </location>
</feature>
<dbReference type="InterPro" id="IPR005821">
    <property type="entry name" value="Ion_trans_dom"/>
</dbReference>
<dbReference type="SMART" id="SM00100">
    <property type="entry name" value="cNMP"/>
    <property type="match status" value="1"/>
</dbReference>
<keyword evidence="13" id="KW-0407">Ion channel</keyword>
<feature type="region of interest" description="Disordered" evidence="22">
    <location>
        <begin position="910"/>
        <end position="931"/>
    </location>
</feature>
<evidence type="ECO:0000256" key="3">
    <source>
        <dbReference type="ARBA" id="ARBA00022475"/>
    </source>
</evidence>
<evidence type="ECO:0000256" key="20">
    <source>
        <dbReference type="ARBA" id="ARBA00076368"/>
    </source>
</evidence>
<evidence type="ECO:0000259" key="24">
    <source>
        <dbReference type="PROSITE" id="PS50042"/>
    </source>
</evidence>
<comment type="catalytic activity">
    <reaction evidence="14">
        <text>K(+)(in) = K(+)(out)</text>
        <dbReference type="Rhea" id="RHEA:29463"/>
        <dbReference type="ChEBI" id="CHEBI:29103"/>
    </reaction>
</comment>
<protein>
    <recommendedName>
        <fullName evidence="18">Voltage-gated inwardly rectifying potassium channel KCNH3</fullName>
    </recommendedName>
    <alternativeName>
        <fullName evidence="20">Ether-a-go-go-like potassium channel 2</fullName>
    </alternativeName>
    <alternativeName>
        <fullName evidence="19">Potassium voltage-gated channel subfamily H member 3</fullName>
    </alternativeName>
    <alternativeName>
        <fullName evidence="21">Voltage-gated potassium channel subunit Kv12.2</fullName>
    </alternativeName>
</protein>
<name>A0A2S1WM35_9ANNE</name>
<keyword evidence="6" id="KW-0631">Potassium channel</keyword>
<evidence type="ECO:0000256" key="18">
    <source>
        <dbReference type="ARBA" id="ARBA00072860"/>
    </source>
</evidence>
<feature type="transmembrane region" description="Helical" evidence="23">
    <location>
        <begin position="386"/>
        <end position="409"/>
    </location>
</feature>
<dbReference type="FunFam" id="1.10.287.70:FF:000275">
    <property type="entry name" value="Potassium voltage-gated channel subfamily H member 8"/>
    <property type="match status" value="1"/>
</dbReference>
<dbReference type="PRINTS" id="PR01465">
    <property type="entry name" value="ELKCHANNEL"/>
</dbReference>
<feature type="compositionally biased region" description="Low complexity" evidence="22">
    <location>
        <begin position="910"/>
        <end position="923"/>
    </location>
</feature>
<keyword evidence="7" id="KW-0851">Voltage-gated channel</keyword>
<comment type="function">
    <text evidence="15">Pore-forming (alpha) subunit of a voltage-gated inwardly rectifying potassium channel. Charactherized by a fast rate of activation during depolarization followed by a rapid inactivation at much more depolarized value causing inward rectification due to a C-type inactivation mechanism. Exhibits a rapid recovery from inactivation.</text>
</comment>
<feature type="compositionally biased region" description="Basic and acidic residues" evidence="22">
    <location>
        <begin position="728"/>
        <end position="737"/>
    </location>
</feature>
<dbReference type="GO" id="GO:0034702">
    <property type="term" value="C:monoatomic ion channel complex"/>
    <property type="evidence" value="ECO:0007669"/>
    <property type="project" value="UniProtKB-KW"/>
</dbReference>
<comment type="subcellular location">
    <subcellularLocation>
        <location evidence="1">Cell membrane</location>
        <topology evidence="1">Multi-pass membrane protein</topology>
    </subcellularLocation>
</comment>
<evidence type="ECO:0000256" key="7">
    <source>
        <dbReference type="ARBA" id="ARBA00022882"/>
    </source>
</evidence>
<dbReference type="InterPro" id="IPR001610">
    <property type="entry name" value="PAC"/>
</dbReference>
<keyword evidence="10" id="KW-0406">Ion transport</keyword>
<dbReference type="Gene3D" id="3.30.450.20">
    <property type="entry name" value="PAS domain"/>
    <property type="match status" value="1"/>
</dbReference>
<feature type="region of interest" description="Disordered" evidence="22">
    <location>
        <begin position="725"/>
        <end position="765"/>
    </location>
</feature>
<dbReference type="Pfam" id="PF13426">
    <property type="entry name" value="PAS_9"/>
    <property type="match status" value="1"/>
</dbReference>
<feature type="compositionally biased region" description="Basic and acidic residues" evidence="22">
    <location>
        <begin position="165"/>
        <end position="175"/>
    </location>
</feature>
<feature type="transmembrane region" description="Helical" evidence="23">
    <location>
        <begin position="288"/>
        <end position="308"/>
    </location>
</feature>
<dbReference type="InterPro" id="IPR018490">
    <property type="entry name" value="cNMP-bd_dom_sf"/>
</dbReference>
<evidence type="ECO:0000256" key="23">
    <source>
        <dbReference type="SAM" id="Phobius"/>
    </source>
</evidence>
<evidence type="ECO:0000256" key="9">
    <source>
        <dbReference type="ARBA" id="ARBA00022989"/>
    </source>
</evidence>
<evidence type="ECO:0000313" key="27">
    <source>
        <dbReference type="EMBL" id="AWJ68248.1"/>
    </source>
</evidence>
<dbReference type="PROSITE" id="PS50113">
    <property type="entry name" value="PAC"/>
    <property type="match status" value="1"/>
</dbReference>
<dbReference type="PROSITE" id="PS50042">
    <property type="entry name" value="CNMP_BINDING_3"/>
    <property type="match status" value="1"/>
</dbReference>
<dbReference type="Gene3D" id="2.60.120.10">
    <property type="entry name" value="Jelly Rolls"/>
    <property type="match status" value="1"/>
</dbReference>
<dbReference type="InterPro" id="IPR050818">
    <property type="entry name" value="KCNH_animal-type"/>
</dbReference>
<dbReference type="Pfam" id="PF00027">
    <property type="entry name" value="cNMP_binding"/>
    <property type="match status" value="1"/>
</dbReference>
<feature type="compositionally biased region" description="Acidic residues" evidence="22">
    <location>
        <begin position="154"/>
        <end position="164"/>
    </location>
</feature>
<evidence type="ECO:0000256" key="2">
    <source>
        <dbReference type="ARBA" id="ARBA00022448"/>
    </source>
</evidence>
<dbReference type="PANTHER" id="PTHR10217:SF637">
    <property type="entry name" value="EAG-LIKE K[+] CHANNEL, ISOFORM A"/>
    <property type="match status" value="1"/>
</dbReference>
<dbReference type="GO" id="GO:0042391">
    <property type="term" value="P:regulation of membrane potential"/>
    <property type="evidence" value="ECO:0007669"/>
    <property type="project" value="TreeGrafter"/>
</dbReference>